<feature type="compositionally biased region" description="Low complexity" evidence="1">
    <location>
        <begin position="220"/>
        <end position="238"/>
    </location>
</feature>
<dbReference type="Gene3D" id="1.10.530.10">
    <property type="match status" value="1"/>
</dbReference>
<evidence type="ECO:0000313" key="3">
    <source>
        <dbReference type="Proteomes" id="UP000574067"/>
    </source>
</evidence>
<dbReference type="PANTHER" id="PTHR34408">
    <property type="entry name" value="FAMILY PROTEIN, PUTATIVE-RELATED"/>
    <property type="match status" value="1"/>
</dbReference>
<dbReference type="InterPro" id="IPR023346">
    <property type="entry name" value="Lysozyme-like_dom_sf"/>
</dbReference>
<feature type="region of interest" description="Disordered" evidence="1">
    <location>
        <begin position="208"/>
        <end position="238"/>
    </location>
</feature>
<feature type="compositionally biased region" description="Basic residues" evidence="1">
    <location>
        <begin position="208"/>
        <end position="219"/>
    </location>
</feature>
<keyword evidence="2" id="KW-0378">Hydrolase</keyword>
<protein>
    <submittedName>
        <fullName evidence="2">Glycoside hydrolase family 19 protein</fullName>
    </submittedName>
</protein>
<comment type="caution">
    <text evidence="2">The sequence shown here is derived from an EMBL/GenBank/DDBJ whole genome shotgun (WGS) entry which is preliminary data.</text>
</comment>
<dbReference type="GO" id="GO:0016787">
    <property type="term" value="F:hydrolase activity"/>
    <property type="evidence" value="ECO:0007669"/>
    <property type="project" value="UniProtKB-KW"/>
</dbReference>
<dbReference type="EMBL" id="JABBFW010000026">
    <property type="protein sequence ID" value="NML18028.1"/>
    <property type="molecule type" value="Genomic_DNA"/>
</dbReference>
<keyword evidence="3" id="KW-1185">Reference proteome</keyword>
<name>A0A848FF36_9BURK</name>
<dbReference type="Proteomes" id="UP000574067">
    <property type="component" value="Unassembled WGS sequence"/>
</dbReference>
<dbReference type="RefSeq" id="WP_169162931.1">
    <property type="nucleotide sequence ID" value="NZ_JABBFW010000026.1"/>
</dbReference>
<reference evidence="2 3" key="1">
    <citation type="submission" date="2020-04" db="EMBL/GenBank/DDBJ databases">
        <title>Azohydromonas sp. isolated from soil.</title>
        <authorList>
            <person name="Dahal R.H."/>
        </authorList>
    </citation>
    <scope>NUCLEOTIDE SEQUENCE [LARGE SCALE GENOMIC DNA]</scope>
    <source>
        <strain evidence="2 3">G-1-1-14</strain>
    </source>
</reference>
<dbReference type="InterPro" id="IPR052354">
    <property type="entry name" value="Cell_Wall_Dynamics_Protein"/>
</dbReference>
<evidence type="ECO:0000313" key="2">
    <source>
        <dbReference type="EMBL" id="NML18028.1"/>
    </source>
</evidence>
<evidence type="ECO:0000256" key="1">
    <source>
        <dbReference type="SAM" id="MobiDB-lite"/>
    </source>
</evidence>
<proteinExistence type="predicted"/>
<dbReference type="SUPFAM" id="SSF53955">
    <property type="entry name" value="Lysozyme-like"/>
    <property type="match status" value="1"/>
</dbReference>
<dbReference type="AlphaFoldDB" id="A0A848FF36"/>
<accession>A0A848FF36</accession>
<gene>
    <name evidence="2" type="ORF">HHL10_23950</name>
</gene>
<dbReference type="PANTHER" id="PTHR34408:SF1">
    <property type="entry name" value="GLYCOSYL HYDROLASE FAMILY 19 DOMAIN-CONTAINING PROTEIN HI_1415"/>
    <property type="match status" value="1"/>
</dbReference>
<organism evidence="2 3">
    <name type="scientific">Azohydromonas caseinilytica</name>
    <dbReference type="NCBI Taxonomy" id="2728836"/>
    <lineage>
        <taxon>Bacteria</taxon>
        <taxon>Pseudomonadati</taxon>
        <taxon>Pseudomonadota</taxon>
        <taxon>Betaproteobacteria</taxon>
        <taxon>Burkholderiales</taxon>
        <taxon>Sphaerotilaceae</taxon>
        <taxon>Azohydromonas</taxon>
    </lineage>
</organism>
<sequence>MSTILKASGIVPRVSHLFAPLLRQACERFAIHTPLRLAAFVSQCACETRGFTTLEQGLLFRTPERIHAMWPERVPDVDEAELLVAAPEVLANTVYAGRHGNGDAASGDGWRYRGRGLLRLLGRAAYRDAGAALDRPYEAQPELVAHPREACLVAAWLWQQRGLNELADRLQFEAIARRVREPRSPLLQERRSLYRGALAILQDLGHRAHRGGAKARPAARRGGAPSARPGPAAVLLAP</sequence>